<keyword evidence="5" id="KW-0493">Microtubule</keyword>
<evidence type="ECO:0000256" key="8">
    <source>
        <dbReference type="ARBA" id="ARBA00023212"/>
    </source>
</evidence>
<accession>A0A7J7MSQ2</accession>
<dbReference type="GO" id="GO:0005874">
    <property type="term" value="C:microtubule"/>
    <property type="evidence" value="ECO:0007669"/>
    <property type="project" value="UniProtKB-KW"/>
</dbReference>
<evidence type="ECO:0000256" key="2">
    <source>
        <dbReference type="ARBA" id="ARBA00009645"/>
    </source>
</evidence>
<organism evidence="11 12">
    <name type="scientific">Kingdonia uniflora</name>
    <dbReference type="NCBI Taxonomy" id="39325"/>
    <lineage>
        <taxon>Eukaryota</taxon>
        <taxon>Viridiplantae</taxon>
        <taxon>Streptophyta</taxon>
        <taxon>Embryophyta</taxon>
        <taxon>Tracheophyta</taxon>
        <taxon>Spermatophyta</taxon>
        <taxon>Magnoliopsida</taxon>
        <taxon>Ranunculales</taxon>
        <taxon>Circaeasteraceae</taxon>
        <taxon>Kingdonia</taxon>
    </lineage>
</organism>
<dbReference type="PANTHER" id="PTHR19378:SF0">
    <property type="entry name" value="HAUS AUGMIN-LIKE COMPLEX SUBUNIT 3"/>
    <property type="match status" value="1"/>
</dbReference>
<dbReference type="PRINTS" id="PR02089">
    <property type="entry name" value="HAUSAUGMINL3"/>
</dbReference>
<dbReference type="InterPro" id="IPR026206">
    <property type="entry name" value="HAUS3"/>
</dbReference>
<dbReference type="GO" id="GO:0005815">
    <property type="term" value="C:microtubule organizing center"/>
    <property type="evidence" value="ECO:0007669"/>
    <property type="project" value="TreeGrafter"/>
</dbReference>
<keyword evidence="6" id="KW-0498">Mitosis</keyword>
<dbReference type="InterPro" id="IPR032733">
    <property type="entry name" value="HAUS3_N"/>
</dbReference>
<comment type="similarity">
    <text evidence="2">Belongs to the HAUS3 family.</text>
</comment>
<sequence>MSSGARLCNLLGELGYEGHDRLDPDVFDWPFDEEAGHVLDWICSNLRPTNVLSPAELSLYEQFEKEGKLLEGENLDFAYNSISAFSSRRENQEAVLGAEEGLKDIRDSTLAYKTEALELQKQLRQLDTQFDLLAGQASSLIQGRRARVIASSVVNGQLTVIDDKLSARNLEMNAVLGRMASTAQELAHFHSGDEDVIYLAYSDFHSYLLGDSACTKELNQWFRKLFETGPYRLVAEEGKAKCSWVSLDDSSNFLVRDSKKSHHQRVAELQRLRSVFGTSERQWVEAQVENAKQQSILAALKSQVASDEAHIHLDLHSLRFTCGLKDVKGIQTSEVAGYTIPDLCWELAQLQDTYILQGDYDLKVMRQEYYIGQQKAFINHLLNQLARHQFLKLACQVEHNTMLGAYSLLKVIESEFQGYLSATSGRVSRCLSLIQAASEGHGQGAVDDRDTLMHSVRDLLSIYSNAQSGSPTYVSAPGIVQQISDLHSDILNLQSDLENSLPEDKNRCINDLFFRYMYFYLNLLFLTFKLLKLLQPLMKEVGEMDRVNRDLDAALKEVQDERSEKAEIIKHHPREVGRERQVFVDFFCNPERLRKQVKELESRVEALQC</sequence>
<gene>
    <name evidence="11" type="ORF">GIB67_003732</name>
</gene>
<keyword evidence="7" id="KW-0175">Coiled coil</keyword>
<protein>
    <recommendedName>
        <fullName evidence="10">HAUS augmin-like complex subunit 3 N-terminal domain-containing protein</fullName>
    </recommendedName>
</protein>
<keyword evidence="4" id="KW-0132">Cell division</keyword>
<dbReference type="GO" id="GO:0072686">
    <property type="term" value="C:mitotic spindle"/>
    <property type="evidence" value="ECO:0007669"/>
    <property type="project" value="TreeGrafter"/>
</dbReference>
<evidence type="ECO:0000256" key="7">
    <source>
        <dbReference type="ARBA" id="ARBA00023054"/>
    </source>
</evidence>
<evidence type="ECO:0000256" key="1">
    <source>
        <dbReference type="ARBA" id="ARBA00004186"/>
    </source>
</evidence>
<dbReference type="Proteomes" id="UP000541444">
    <property type="component" value="Unassembled WGS sequence"/>
</dbReference>
<keyword evidence="12" id="KW-1185">Reference proteome</keyword>
<feature type="domain" description="HAUS augmin-like complex subunit 3 N-terminal" evidence="10">
    <location>
        <begin position="29"/>
        <end position="289"/>
    </location>
</feature>
<comment type="caution">
    <text evidence="11">The sequence shown here is derived from an EMBL/GenBank/DDBJ whole genome shotgun (WGS) entry which is preliminary data.</text>
</comment>
<name>A0A7J7MSQ2_9MAGN</name>
<dbReference type="GO" id="GO:0051301">
    <property type="term" value="P:cell division"/>
    <property type="evidence" value="ECO:0007669"/>
    <property type="project" value="UniProtKB-KW"/>
</dbReference>
<dbReference type="GO" id="GO:0070652">
    <property type="term" value="C:HAUS complex"/>
    <property type="evidence" value="ECO:0007669"/>
    <property type="project" value="InterPro"/>
</dbReference>
<dbReference type="Pfam" id="PF14932">
    <property type="entry name" value="HAUS-augmin3"/>
    <property type="match status" value="1"/>
</dbReference>
<dbReference type="GO" id="GO:0031023">
    <property type="term" value="P:microtubule organizing center organization"/>
    <property type="evidence" value="ECO:0007669"/>
    <property type="project" value="TreeGrafter"/>
</dbReference>
<keyword evidence="9" id="KW-0131">Cell cycle</keyword>
<evidence type="ECO:0000256" key="3">
    <source>
        <dbReference type="ARBA" id="ARBA00022490"/>
    </source>
</evidence>
<dbReference type="PANTHER" id="PTHR19378">
    <property type="entry name" value="GOLGIN- RELATED"/>
    <property type="match status" value="1"/>
</dbReference>
<evidence type="ECO:0000256" key="6">
    <source>
        <dbReference type="ARBA" id="ARBA00022776"/>
    </source>
</evidence>
<dbReference type="GO" id="GO:0051225">
    <property type="term" value="P:spindle assembly"/>
    <property type="evidence" value="ECO:0007669"/>
    <property type="project" value="InterPro"/>
</dbReference>
<dbReference type="EMBL" id="JACGCM010001252">
    <property type="protein sequence ID" value="KAF6157832.1"/>
    <property type="molecule type" value="Genomic_DNA"/>
</dbReference>
<evidence type="ECO:0000256" key="9">
    <source>
        <dbReference type="ARBA" id="ARBA00023306"/>
    </source>
</evidence>
<dbReference type="OrthoDB" id="2159690at2759"/>
<dbReference type="AlphaFoldDB" id="A0A7J7MSQ2"/>
<evidence type="ECO:0000256" key="4">
    <source>
        <dbReference type="ARBA" id="ARBA00022618"/>
    </source>
</evidence>
<reference evidence="11 12" key="1">
    <citation type="journal article" date="2020" name="IScience">
        <title>Genome Sequencing of the Endangered Kingdonia uniflora (Circaeasteraceae, Ranunculales) Reveals Potential Mechanisms of Evolutionary Specialization.</title>
        <authorList>
            <person name="Sun Y."/>
            <person name="Deng T."/>
            <person name="Zhang A."/>
            <person name="Moore M.J."/>
            <person name="Landis J.B."/>
            <person name="Lin N."/>
            <person name="Zhang H."/>
            <person name="Zhang X."/>
            <person name="Huang J."/>
            <person name="Zhang X."/>
            <person name="Sun H."/>
            <person name="Wang H."/>
        </authorList>
    </citation>
    <scope>NUCLEOTIDE SEQUENCE [LARGE SCALE GENOMIC DNA]</scope>
    <source>
        <strain evidence="11">TB1705</strain>
        <tissue evidence="11">Leaf</tissue>
    </source>
</reference>
<keyword evidence="3" id="KW-0963">Cytoplasm</keyword>
<proteinExistence type="inferred from homology"/>
<evidence type="ECO:0000256" key="5">
    <source>
        <dbReference type="ARBA" id="ARBA00022701"/>
    </source>
</evidence>
<evidence type="ECO:0000313" key="12">
    <source>
        <dbReference type="Proteomes" id="UP000541444"/>
    </source>
</evidence>
<evidence type="ECO:0000313" key="11">
    <source>
        <dbReference type="EMBL" id="KAF6157832.1"/>
    </source>
</evidence>
<comment type="subcellular location">
    <subcellularLocation>
        <location evidence="1">Cytoplasm</location>
        <location evidence="1">Cytoskeleton</location>
        <location evidence="1">Spindle</location>
    </subcellularLocation>
</comment>
<keyword evidence="8" id="KW-0206">Cytoskeleton</keyword>
<evidence type="ECO:0000259" key="10">
    <source>
        <dbReference type="Pfam" id="PF14932"/>
    </source>
</evidence>